<dbReference type="Gramene" id="ONIVA02G37330.1">
    <property type="protein sequence ID" value="ONIVA02G37330.1"/>
    <property type="gene ID" value="ONIVA02G37330"/>
</dbReference>
<dbReference type="InterPro" id="IPR053781">
    <property type="entry name" value="F-box_AtFBL13-like"/>
</dbReference>
<dbReference type="AlphaFoldDB" id="A0A0E0GDU1"/>
<dbReference type="PANTHER" id="PTHR32153">
    <property type="entry name" value="OJ000223_09.16 PROTEIN"/>
    <property type="match status" value="1"/>
</dbReference>
<keyword evidence="3" id="KW-1185">Reference proteome</keyword>
<evidence type="ECO:0000259" key="1">
    <source>
        <dbReference type="PROSITE" id="PS50181"/>
    </source>
</evidence>
<accession>A0A0E0GDU1</accession>
<name>A0A0E0GDU1_ORYNI</name>
<feature type="domain" description="F-box" evidence="1">
    <location>
        <begin position="2"/>
        <end position="50"/>
    </location>
</feature>
<dbReference type="InterPro" id="IPR036047">
    <property type="entry name" value="F-box-like_dom_sf"/>
</dbReference>
<dbReference type="CDD" id="cd22160">
    <property type="entry name" value="F-box_AtFBL13-like"/>
    <property type="match status" value="1"/>
</dbReference>
<protein>
    <recommendedName>
        <fullName evidence="1">F-box domain-containing protein</fullName>
    </recommendedName>
</protein>
<evidence type="ECO:0000313" key="3">
    <source>
        <dbReference type="Proteomes" id="UP000006591"/>
    </source>
</evidence>
<dbReference type="InterPro" id="IPR001810">
    <property type="entry name" value="F-box_dom"/>
</dbReference>
<dbReference type="Pfam" id="PF00646">
    <property type="entry name" value="F-box"/>
    <property type="match status" value="1"/>
</dbReference>
<reference evidence="2" key="1">
    <citation type="submission" date="2015-04" db="UniProtKB">
        <authorList>
            <consortium name="EnsemblPlants"/>
        </authorList>
    </citation>
    <scope>IDENTIFICATION</scope>
    <source>
        <strain evidence="2">SL10</strain>
    </source>
</reference>
<organism evidence="2">
    <name type="scientific">Oryza nivara</name>
    <name type="common">Indian wild rice</name>
    <name type="synonym">Oryza sativa f. spontanea</name>
    <dbReference type="NCBI Taxonomy" id="4536"/>
    <lineage>
        <taxon>Eukaryota</taxon>
        <taxon>Viridiplantae</taxon>
        <taxon>Streptophyta</taxon>
        <taxon>Embryophyta</taxon>
        <taxon>Tracheophyta</taxon>
        <taxon>Spermatophyta</taxon>
        <taxon>Magnoliopsida</taxon>
        <taxon>Liliopsida</taxon>
        <taxon>Poales</taxon>
        <taxon>Poaceae</taxon>
        <taxon>BOP clade</taxon>
        <taxon>Oryzoideae</taxon>
        <taxon>Oryzeae</taxon>
        <taxon>Oryzinae</taxon>
        <taxon>Oryza</taxon>
    </lineage>
</organism>
<dbReference type="Proteomes" id="UP000006591">
    <property type="component" value="Chromosome 2"/>
</dbReference>
<sequence length="490" mass="55442">MADRLSELPDDVLLSILKRVDLRDAIRTAILAKRWRHLPAALPDIVLDVLSFRKKQDDDHQDGFTFTSRLSREARANLAVAHAAKAILARRSGEHAIDRLLVRFYLRAESIGIVRSVDDAIASGRARFREAAFDVRGEKRALECTGRDTLANGRRLASLVGGCPRAFAGLTRLRVESVTLRGSNDVANVLAACENLEILSLHSCDASAGSNVAALEMEHPRLVRLDVDACDFETVDLKWLPRLVQVSNNIWFPSRTLPPLVFGHVPQLRTVILSTVGTVNYRTLKLSELLVNATGIRTLQMIFESEKIWFQPESPKHLAPLLRNLRIACLDKIHKECDLIWTMFVLEAAPLLKELRISQFVVVRRVRVTEHSCGGLAAADVMRKLLYCKKNNIEWHIYSDFKHYNLLLVTVVGFEIKDKFVKLIKRLAHAAVNLEDIHLEDEVKLLPNYVVSKYRQRERVNEEADQRGKIIANKNQYKVITVFANALNCC</sequence>
<dbReference type="InterPro" id="IPR044997">
    <property type="entry name" value="F-box_plant"/>
</dbReference>
<dbReference type="PROSITE" id="PS50181">
    <property type="entry name" value="FBOX"/>
    <property type="match status" value="1"/>
</dbReference>
<evidence type="ECO:0000313" key="2">
    <source>
        <dbReference type="EnsemblPlants" id="ONIVA02G37330.1"/>
    </source>
</evidence>
<dbReference type="OMA" id="KECDLIW"/>
<dbReference type="InterPro" id="IPR032675">
    <property type="entry name" value="LRR_dom_sf"/>
</dbReference>
<proteinExistence type="predicted"/>
<dbReference type="eggNOG" id="ENOG502R7NK">
    <property type="taxonomic scope" value="Eukaryota"/>
</dbReference>
<dbReference type="Gene3D" id="3.80.10.10">
    <property type="entry name" value="Ribonuclease Inhibitor"/>
    <property type="match status" value="1"/>
</dbReference>
<dbReference type="SUPFAM" id="SSF52047">
    <property type="entry name" value="RNI-like"/>
    <property type="match status" value="1"/>
</dbReference>
<dbReference type="Gene3D" id="1.20.1280.50">
    <property type="match status" value="1"/>
</dbReference>
<dbReference type="HOGENOM" id="CLU_024168_2_1_1"/>
<reference evidence="2" key="2">
    <citation type="submission" date="2018-04" db="EMBL/GenBank/DDBJ databases">
        <title>OnivRS2 (Oryza nivara Reference Sequence Version 2).</title>
        <authorList>
            <person name="Zhang J."/>
            <person name="Kudrna D."/>
            <person name="Lee S."/>
            <person name="Talag J."/>
            <person name="Rajasekar S."/>
            <person name="Welchert J."/>
            <person name="Hsing Y.-I."/>
            <person name="Wing R.A."/>
        </authorList>
    </citation>
    <scope>NUCLEOTIDE SEQUENCE [LARGE SCALE GENOMIC DNA]</scope>
    <source>
        <strain evidence="2">SL10</strain>
    </source>
</reference>
<dbReference type="SUPFAM" id="SSF81383">
    <property type="entry name" value="F-box domain"/>
    <property type="match status" value="1"/>
</dbReference>
<dbReference type="EnsemblPlants" id="ONIVA02G37330.1">
    <property type="protein sequence ID" value="ONIVA02G37330.1"/>
    <property type="gene ID" value="ONIVA02G37330"/>
</dbReference>